<keyword evidence="6" id="KW-0862">Zinc</keyword>
<gene>
    <name evidence="10" type="ORF">UFOPK2782_00253</name>
</gene>
<evidence type="ECO:0000313" key="10">
    <source>
        <dbReference type="EMBL" id="CAB4729999.1"/>
    </source>
</evidence>
<keyword evidence="4" id="KW-0479">Metal-binding</keyword>
<evidence type="ECO:0000256" key="2">
    <source>
        <dbReference type="ARBA" id="ARBA00007353"/>
    </source>
</evidence>
<evidence type="ECO:0000256" key="1">
    <source>
        <dbReference type="ARBA" id="ARBA00000553"/>
    </source>
</evidence>
<dbReference type="PANTHER" id="PTHR30616">
    <property type="entry name" value="UNCHARACTERIZED PROTEIN YFIH"/>
    <property type="match status" value="1"/>
</dbReference>
<dbReference type="PANTHER" id="PTHR30616:SF2">
    <property type="entry name" value="PURINE NUCLEOSIDE PHOSPHORYLASE LACC1"/>
    <property type="match status" value="1"/>
</dbReference>
<evidence type="ECO:0000256" key="9">
    <source>
        <dbReference type="ARBA" id="ARBA00049893"/>
    </source>
</evidence>
<dbReference type="AlphaFoldDB" id="A0A6J6S699"/>
<comment type="similarity">
    <text evidence="2">Belongs to the purine nucleoside phosphorylase YfiH/LACC1 family.</text>
</comment>
<evidence type="ECO:0000256" key="5">
    <source>
        <dbReference type="ARBA" id="ARBA00022801"/>
    </source>
</evidence>
<sequence>MAQMLFTARHGGVSIGNYTSLNLGDHVGDIPEAVVSNRRVLANMLSRIEPKFMNQVHGNQVVEVDENSSSQITADAIVTRRVGLPLTVLSADCLPILVAGESVVGAIHAGRKGILNGVIEQTISKMRTLGGNNLSATIGPAICRDCYEVDLQMYKDATGIEPALATSLETHCLDLKRAAANQLSSQSVSVQDLEICTAHDQNFFSYRRDGNTGRNSGVIVL</sequence>
<keyword evidence="5" id="KW-0378">Hydrolase</keyword>
<reference evidence="10" key="1">
    <citation type="submission" date="2020-05" db="EMBL/GenBank/DDBJ databases">
        <authorList>
            <person name="Chiriac C."/>
            <person name="Salcher M."/>
            <person name="Ghai R."/>
            <person name="Kavagutti S V."/>
        </authorList>
    </citation>
    <scope>NUCLEOTIDE SEQUENCE</scope>
</reference>
<evidence type="ECO:0000256" key="6">
    <source>
        <dbReference type="ARBA" id="ARBA00022833"/>
    </source>
</evidence>
<comment type="catalytic activity">
    <reaction evidence="7">
        <text>adenosine + H2O + H(+) = inosine + NH4(+)</text>
        <dbReference type="Rhea" id="RHEA:24408"/>
        <dbReference type="ChEBI" id="CHEBI:15377"/>
        <dbReference type="ChEBI" id="CHEBI:15378"/>
        <dbReference type="ChEBI" id="CHEBI:16335"/>
        <dbReference type="ChEBI" id="CHEBI:17596"/>
        <dbReference type="ChEBI" id="CHEBI:28938"/>
        <dbReference type="EC" id="3.5.4.4"/>
    </reaction>
    <physiologicalReaction direction="left-to-right" evidence="7">
        <dbReference type="Rhea" id="RHEA:24409"/>
    </physiologicalReaction>
</comment>
<name>A0A6J6S699_9ZZZZ</name>
<dbReference type="GO" id="GO:0016787">
    <property type="term" value="F:hydrolase activity"/>
    <property type="evidence" value="ECO:0007669"/>
    <property type="project" value="UniProtKB-KW"/>
</dbReference>
<dbReference type="GO" id="GO:0017061">
    <property type="term" value="F:S-methyl-5-thioadenosine phosphorylase activity"/>
    <property type="evidence" value="ECO:0007669"/>
    <property type="project" value="UniProtKB-EC"/>
</dbReference>
<accession>A0A6J6S699</accession>
<dbReference type="InterPro" id="IPR038371">
    <property type="entry name" value="Cu_polyphenol_OxRdtase_sf"/>
</dbReference>
<dbReference type="GO" id="GO:0005507">
    <property type="term" value="F:copper ion binding"/>
    <property type="evidence" value="ECO:0007669"/>
    <property type="project" value="TreeGrafter"/>
</dbReference>
<dbReference type="SUPFAM" id="SSF64438">
    <property type="entry name" value="CNF1/YfiH-like putative cysteine hydrolases"/>
    <property type="match status" value="1"/>
</dbReference>
<dbReference type="Gene3D" id="3.60.140.10">
    <property type="entry name" value="CNF1/YfiH-like putative cysteine hydrolases"/>
    <property type="match status" value="1"/>
</dbReference>
<evidence type="ECO:0000256" key="7">
    <source>
        <dbReference type="ARBA" id="ARBA00047989"/>
    </source>
</evidence>
<comment type="catalytic activity">
    <reaction evidence="8">
        <text>adenosine + phosphate = alpha-D-ribose 1-phosphate + adenine</text>
        <dbReference type="Rhea" id="RHEA:27642"/>
        <dbReference type="ChEBI" id="CHEBI:16335"/>
        <dbReference type="ChEBI" id="CHEBI:16708"/>
        <dbReference type="ChEBI" id="CHEBI:43474"/>
        <dbReference type="ChEBI" id="CHEBI:57720"/>
        <dbReference type="EC" id="2.4.2.1"/>
    </reaction>
    <physiologicalReaction direction="left-to-right" evidence="8">
        <dbReference type="Rhea" id="RHEA:27643"/>
    </physiologicalReaction>
</comment>
<dbReference type="InterPro" id="IPR011324">
    <property type="entry name" value="Cytotoxic_necrot_fac-like_cat"/>
</dbReference>
<proteinExistence type="inferred from homology"/>
<comment type="catalytic activity">
    <reaction evidence="1">
        <text>inosine + phosphate = alpha-D-ribose 1-phosphate + hypoxanthine</text>
        <dbReference type="Rhea" id="RHEA:27646"/>
        <dbReference type="ChEBI" id="CHEBI:17368"/>
        <dbReference type="ChEBI" id="CHEBI:17596"/>
        <dbReference type="ChEBI" id="CHEBI:43474"/>
        <dbReference type="ChEBI" id="CHEBI:57720"/>
        <dbReference type="EC" id="2.4.2.1"/>
    </reaction>
    <physiologicalReaction direction="left-to-right" evidence="1">
        <dbReference type="Rhea" id="RHEA:27647"/>
    </physiologicalReaction>
</comment>
<keyword evidence="3" id="KW-0808">Transferase</keyword>
<evidence type="ECO:0000256" key="8">
    <source>
        <dbReference type="ARBA" id="ARBA00048968"/>
    </source>
</evidence>
<evidence type="ECO:0000256" key="4">
    <source>
        <dbReference type="ARBA" id="ARBA00022723"/>
    </source>
</evidence>
<organism evidence="10">
    <name type="scientific">freshwater metagenome</name>
    <dbReference type="NCBI Taxonomy" id="449393"/>
    <lineage>
        <taxon>unclassified sequences</taxon>
        <taxon>metagenomes</taxon>
        <taxon>ecological metagenomes</taxon>
    </lineage>
</organism>
<comment type="catalytic activity">
    <reaction evidence="9">
        <text>S-methyl-5'-thioadenosine + phosphate = 5-(methylsulfanyl)-alpha-D-ribose 1-phosphate + adenine</text>
        <dbReference type="Rhea" id="RHEA:11852"/>
        <dbReference type="ChEBI" id="CHEBI:16708"/>
        <dbReference type="ChEBI" id="CHEBI:17509"/>
        <dbReference type="ChEBI" id="CHEBI:43474"/>
        <dbReference type="ChEBI" id="CHEBI:58533"/>
        <dbReference type="EC" id="2.4.2.28"/>
    </reaction>
    <physiologicalReaction direction="left-to-right" evidence="9">
        <dbReference type="Rhea" id="RHEA:11853"/>
    </physiologicalReaction>
</comment>
<dbReference type="EMBL" id="CAEZYS010000018">
    <property type="protein sequence ID" value="CAB4729999.1"/>
    <property type="molecule type" value="Genomic_DNA"/>
</dbReference>
<dbReference type="InterPro" id="IPR003730">
    <property type="entry name" value="Cu_polyphenol_OxRdtase"/>
</dbReference>
<protein>
    <submittedName>
        <fullName evidence="10">Unannotated protein</fullName>
    </submittedName>
</protein>
<evidence type="ECO:0000256" key="3">
    <source>
        <dbReference type="ARBA" id="ARBA00022679"/>
    </source>
</evidence>
<dbReference type="CDD" id="cd16833">
    <property type="entry name" value="YfiH"/>
    <property type="match status" value="1"/>
</dbReference>
<dbReference type="NCBIfam" id="TIGR00726">
    <property type="entry name" value="peptidoglycan editing factor PgeF"/>
    <property type="match status" value="1"/>
</dbReference>
<dbReference type="Pfam" id="PF02578">
    <property type="entry name" value="Cu-oxidase_4"/>
    <property type="match status" value="1"/>
</dbReference>